<evidence type="ECO:0000256" key="4">
    <source>
        <dbReference type="RuleBase" id="RU362057"/>
    </source>
</evidence>
<dbReference type="PANTHER" id="PTHR11926">
    <property type="entry name" value="GLUCOSYL/GLUCURONOSYL TRANSFERASES"/>
    <property type="match status" value="1"/>
</dbReference>
<comment type="caution">
    <text evidence="6">The sequence shown here is derived from an EMBL/GenBank/DDBJ whole genome shotgun (WGS) entry which is preliminary data.</text>
</comment>
<dbReference type="Pfam" id="PF26168">
    <property type="entry name" value="Glyco_transf_N"/>
    <property type="match status" value="1"/>
</dbReference>
<name>A0ABU6ZG46_9FABA</name>
<keyword evidence="3" id="KW-0328">Glycosyltransferase</keyword>
<dbReference type="InterPro" id="IPR002213">
    <property type="entry name" value="UDP_glucos_trans"/>
</dbReference>
<dbReference type="Pfam" id="PF00201">
    <property type="entry name" value="UDPGT"/>
    <property type="match status" value="1"/>
</dbReference>
<protein>
    <recommendedName>
        <fullName evidence="4">Glycosyltransferase</fullName>
        <ecNumber evidence="4">2.4.1.-</ecNumber>
    </recommendedName>
</protein>
<dbReference type="Gene3D" id="3.40.50.2000">
    <property type="entry name" value="Glycogen Phosphorylase B"/>
    <property type="match status" value="2"/>
</dbReference>
<reference evidence="6 7" key="1">
    <citation type="journal article" date="2023" name="Plants (Basel)">
        <title>Bridging the Gap: Combining Genomics and Transcriptomics Approaches to Understand Stylosanthes scabra, an Orphan Legume from the Brazilian Caatinga.</title>
        <authorList>
            <person name="Ferreira-Neto J.R.C."/>
            <person name="da Silva M.D."/>
            <person name="Binneck E."/>
            <person name="de Melo N.F."/>
            <person name="da Silva R.H."/>
            <person name="de Melo A.L.T.M."/>
            <person name="Pandolfi V."/>
            <person name="Bustamante F.O."/>
            <person name="Brasileiro-Vidal A.C."/>
            <person name="Benko-Iseppon A.M."/>
        </authorList>
    </citation>
    <scope>NUCLEOTIDE SEQUENCE [LARGE SCALE GENOMIC DNA]</scope>
    <source>
        <tissue evidence="6">Leaves</tissue>
    </source>
</reference>
<dbReference type="CDD" id="cd03784">
    <property type="entry name" value="GT1_Gtf-like"/>
    <property type="match status" value="1"/>
</dbReference>
<evidence type="ECO:0000313" key="7">
    <source>
        <dbReference type="Proteomes" id="UP001341840"/>
    </source>
</evidence>
<proteinExistence type="inferred from homology"/>
<keyword evidence="7" id="KW-1185">Reference proteome</keyword>
<dbReference type="SUPFAM" id="SSF53756">
    <property type="entry name" value="UDP-Glycosyltransferase/glycogen phosphorylase"/>
    <property type="match status" value="1"/>
</dbReference>
<gene>
    <name evidence="6" type="ORF">PIB30_049473</name>
</gene>
<sequence>MKTKDVARCLVLAYPAQGHINPMIQFSKRLAHKGINITLVTALSFWNQTKTNNNNNDNNFLFSPNIHSESISDGYDDGGHLAASSIEIYKDTFWKVGRKTLSDLIRKLMVGNYNNNPVDCVIYDSFMPWALDVAKEFGILGAVFCTQPCAVNNIYFHVHKNLIELPLSESEYSLPGMVKLLAHELPSFLYEYGSYPGYFDIVTGQFSNVHKADWVLANTFYELEQEVIEWLSKIWPLNTIGPCIPSMYLDERLQEDKDYGISIHNQNIDACIKWLNDKPKSSVIYVSFGSMAGPTEKQTEELAYALKISNHYFMWVVRASEQNKLPKGTFMEDSALLEKGLIVTWCPQLQVLTHDAVGCFISHCGWNSTLEALCLGVPMIAMPVWSDQITNAKYVKDVWNMGLKVVVDEVEGVAKRETILDCIKEMMESEKGNEIRENAMKWKNLAKDSVDEGGSSDKNIEEFVSKLAQYAAAK</sequence>
<evidence type="ECO:0000256" key="2">
    <source>
        <dbReference type="ARBA" id="ARBA00022679"/>
    </source>
</evidence>
<dbReference type="PANTHER" id="PTHR11926:SF1540">
    <property type="entry name" value="GLYCOSYLTRANSFERASE"/>
    <property type="match status" value="1"/>
</dbReference>
<organism evidence="6 7">
    <name type="scientific">Stylosanthes scabra</name>
    <dbReference type="NCBI Taxonomy" id="79078"/>
    <lineage>
        <taxon>Eukaryota</taxon>
        <taxon>Viridiplantae</taxon>
        <taxon>Streptophyta</taxon>
        <taxon>Embryophyta</taxon>
        <taxon>Tracheophyta</taxon>
        <taxon>Spermatophyta</taxon>
        <taxon>Magnoliopsida</taxon>
        <taxon>eudicotyledons</taxon>
        <taxon>Gunneridae</taxon>
        <taxon>Pentapetalae</taxon>
        <taxon>rosids</taxon>
        <taxon>fabids</taxon>
        <taxon>Fabales</taxon>
        <taxon>Fabaceae</taxon>
        <taxon>Papilionoideae</taxon>
        <taxon>50 kb inversion clade</taxon>
        <taxon>dalbergioids sensu lato</taxon>
        <taxon>Dalbergieae</taxon>
        <taxon>Pterocarpus clade</taxon>
        <taxon>Stylosanthes</taxon>
    </lineage>
</organism>
<dbReference type="InterPro" id="IPR035595">
    <property type="entry name" value="UDP_glycos_trans_CS"/>
</dbReference>
<dbReference type="EMBL" id="JASCZI010272193">
    <property type="protein sequence ID" value="MED6220923.1"/>
    <property type="molecule type" value="Genomic_DNA"/>
</dbReference>
<accession>A0ABU6ZG46</accession>
<dbReference type="PROSITE" id="PS00375">
    <property type="entry name" value="UDPGT"/>
    <property type="match status" value="1"/>
</dbReference>
<feature type="domain" description="Glycosyltransferase N-terminal" evidence="5">
    <location>
        <begin position="11"/>
        <end position="152"/>
    </location>
</feature>
<evidence type="ECO:0000313" key="6">
    <source>
        <dbReference type="EMBL" id="MED6220923.1"/>
    </source>
</evidence>
<evidence type="ECO:0000256" key="3">
    <source>
        <dbReference type="RuleBase" id="RU003718"/>
    </source>
</evidence>
<evidence type="ECO:0000259" key="5">
    <source>
        <dbReference type="Pfam" id="PF26168"/>
    </source>
</evidence>
<keyword evidence="2 3" id="KW-0808">Transferase</keyword>
<evidence type="ECO:0000256" key="1">
    <source>
        <dbReference type="ARBA" id="ARBA00009995"/>
    </source>
</evidence>
<dbReference type="Proteomes" id="UP001341840">
    <property type="component" value="Unassembled WGS sequence"/>
</dbReference>
<dbReference type="InterPro" id="IPR058980">
    <property type="entry name" value="Glyco_transf_N"/>
</dbReference>
<dbReference type="EC" id="2.4.1.-" evidence="4"/>
<comment type="similarity">
    <text evidence="1 3">Belongs to the UDP-glycosyltransferase family.</text>
</comment>